<evidence type="ECO:0000256" key="2">
    <source>
        <dbReference type="SAM" id="Phobius"/>
    </source>
</evidence>
<keyword evidence="1" id="KW-1015">Disulfide bond</keyword>
<dbReference type="PANTHER" id="PTHR22803">
    <property type="entry name" value="MANNOSE, PHOSPHOLIPASE, LECTIN RECEPTOR RELATED"/>
    <property type="match status" value="1"/>
</dbReference>
<dbReference type="Proteomes" id="UP000472271">
    <property type="component" value="Chromosome 22"/>
</dbReference>
<evidence type="ECO:0000313" key="4">
    <source>
        <dbReference type="Ensembl" id="ENSSORP00005040480.1"/>
    </source>
</evidence>
<dbReference type="RefSeq" id="XP_029981885.1">
    <property type="nucleotide sequence ID" value="XM_030126025.1"/>
</dbReference>
<dbReference type="Gene3D" id="3.10.100.10">
    <property type="entry name" value="Mannose-Binding Protein A, subunit A"/>
    <property type="match status" value="1"/>
</dbReference>
<feature type="transmembrane region" description="Helical" evidence="2">
    <location>
        <begin position="55"/>
        <end position="78"/>
    </location>
</feature>
<evidence type="ECO:0000256" key="1">
    <source>
        <dbReference type="ARBA" id="ARBA00023157"/>
    </source>
</evidence>
<dbReference type="GeneID" id="115413284"/>
<reference evidence="4" key="1">
    <citation type="submission" date="2019-06" db="EMBL/GenBank/DDBJ databases">
        <authorList>
            <consortium name="Wellcome Sanger Institute Data Sharing"/>
        </authorList>
    </citation>
    <scope>NUCLEOTIDE SEQUENCE [LARGE SCALE GENOMIC DNA]</scope>
</reference>
<keyword evidence="2" id="KW-0812">Transmembrane</keyword>
<feature type="domain" description="C-type lectin" evidence="3">
    <location>
        <begin position="178"/>
        <end position="318"/>
    </location>
</feature>
<sequence>MEVTEISGGNSDGEFNTLICEQGMNNEEHPPHPFSEQERLQVLTPKPTHSRCVRLTAGVLGLLAVVLFIADVSLGVHYNKLTDAHLTLDDTESIGTELTKLQDMYKTVFKVMTDAQRQVDAERKRQTQTDWELEHEKKRTTECERKTQEMPQEITSLKDHLLFLSDGCKHCPEGWVFMNSMCYYFSSFKFSPRQQGLTWSKARGYCQQHRGDLVIIDSREKENSIVSHLRGKLVGGLKELLNNPRSTFSFWIGLRRTGANNDGTWKWVNQTVLDEGYWSMGEPRVTFSEQCVVLYPNENFFQAWIDRRCNDEYNWICEKTPIISR</sequence>
<reference evidence="4" key="3">
    <citation type="submission" date="2025-09" db="UniProtKB">
        <authorList>
            <consortium name="Ensembl"/>
        </authorList>
    </citation>
    <scope>IDENTIFICATION</scope>
</reference>
<dbReference type="Ensembl" id="ENSSORT00005041522.1">
    <property type="protein sequence ID" value="ENSSORP00005040480.1"/>
    <property type="gene ID" value="ENSSORG00005018889.1"/>
</dbReference>
<dbReference type="InParanoid" id="A0A673BFE1"/>
<name>A0A673BFE1_9TELE</name>
<protein>
    <submittedName>
        <fullName evidence="4">C-type lectin domain family 4 member M-like</fullName>
    </submittedName>
</protein>
<keyword evidence="2" id="KW-0472">Membrane</keyword>
<dbReference type="OrthoDB" id="2142683at2759"/>
<organism evidence="4 5">
    <name type="scientific">Sphaeramia orbicularis</name>
    <name type="common">orbiculate cardinalfish</name>
    <dbReference type="NCBI Taxonomy" id="375764"/>
    <lineage>
        <taxon>Eukaryota</taxon>
        <taxon>Metazoa</taxon>
        <taxon>Chordata</taxon>
        <taxon>Craniata</taxon>
        <taxon>Vertebrata</taxon>
        <taxon>Euteleostomi</taxon>
        <taxon>Actinopterygii</taxon>
        <taxon>Neopterygii</taxon>
        <taxon>Teleostei</taxon>
        <taxon>Neoteleostei</taxon>
        <taxon>Acanthomorphata</taxon>
        <taxon>Gobiaria</taxon>
        <taxon>Kurtiformes</taxon>
        <taxon>Apogonoidei</taxon>
        <taxon>Apogonidae</taxon>
        <taxon>Apogoninae</taxon>
        <taxon>Sphaeramia</taxon>
    </lineage>
</organism>
<dbReference type="PROSITE" id="PS00615">
    <property type="entry name" value="C_TYPE_LECTIN_1"/>
    <property type="match status" value="1"/>
</dbReference>
<accession>A0A673BFE1</accession>
<dbReference type="InterPro" id="IPR016187">
    <property type="entry name" value="CTDL_fold"/>
</dbReference>
<reference evidence="4" key="2">
    <citation type="submission" date="2025-08" db="UniProtKB">
        <authorList>
            <consortium name="Ensembl"/>
        </authorList>
    </citation>
    <scope>IDENTIFICATION</scope>
</reference>
<evidence type="ECO:0000313" key="5">
    <source>
        <dbReference type="Proteomes" id="UP000472271"/>
    </source>
</evidence>
<gene>
    <name evidence="4" type="primary">LOC115413284</name>
</gene>
<dbReference type="InterPro" id="IPR001304">
    <property type="entry name" value="C-type_lectin-like"/>
</dbReference>
<proteinExistence type="predicted"/>
<dbReference type="InterPro" id="IPR050111">
    <property type="entry name" value="C-type_lectin/snaclec_domain"/>
</dbReference>
<evidence type="ECO:0000259" key="3">
    <source>
        <dbReference type="PROSITE" id="PS50041"/>
    </source>
</evidence>
<dbReference type="SMART" id="SM00034">
    <property type="entry name" value="CLECT"/>
    <property type="match status" value="1"/>
</dbReference>
<dbReference type="PROSITE" id="PS50041">
    <property type="entry name" value="C_TYPE_LECTIN_2"/>
    <property type="match status" value="1"/>
</dbReference>
<dbReference type="InterPro" id="IPR016186">
    <property type="entry name" value="C-type_lectin-like/link_sf"/>
</dbReference>
<keyword evidence="2" id="KW-1133">Transmembrane helix</keyword>
<dbReference type="SUPFAM" id="SSF56436">
    <property type="entry name" value="C-type lectin-like"/>
    <property type="match status" value="1"/>
</dbReference>
<dbReference type="InterPro" id="IPR018378">
    <property type="entry name" value="C-type_lectin_CS"/>
</dbReference>
<dbReference type="AlphaFoldDB" id="A0A673BFE1"/>
<dbReference type="Pfam" id="PF00059">
    <property type="entry name" value="Lectin_C"/>
    <property type="match status" value="1"/>
</dbReference>
<keyword evidence="5" id="KW-1185">Reference proteome</keyword>